<keyword evidence="3" id="KW-1185">Reference proteome</keyword>
<accession>A0A1Y1JM98</accession>
<reference evidence="3" key="1">
    <citation type="submission" date="2017-04" db="EMBL/GenBank/DDBJ databases">
        <title>Plasmodium gonderi genome.</title>
        <authorList>
            <person name="Arisue N."/>
            <person name="Honma H."/>
            <person name="Kawai S."/>
            <person name="Tougan T."/>
            <person name="Tanabe K."/>
            <person name="Horii T."/>
        </authorList>
    </citation>
    <scope>NUCLEOTIDE SEQUENCE [LARGE SCALE GENOMIC DNA]</scope>
    <source>
        <strain evidence="3">ATCC 30045</strain>
    </source>
</reference>
<dbReference type="AlphaFoldDB" id="A0A1Y1JM98"/>
<dbReference type="GeneID" id="39749074"/>
<dbReference type="OrthoDB" id="384560at2759"/>
<name>A0A1Y1JM98_PLAGO</name>
<gene>
    <name evidence="2" type="ORF">PGO_123350</name>
</gene>
<dbReference type="GO" id="GO:0008081">
    <property type="term" value="F:phosphoric diester hydrolase activity"/>
    <property type="evidence" value="ECO:0007669"/>
    <property type="project" value="InterPro"/>
</dbReference>
<dbReference type="EMBL" id="BDQF01000013">
    <property type="protein sequence ID" value="GAW82337.1"/>
    <property type="molecule type" value="Genomic_DNA"/>
</dbReference>
<sequence>MSTLFRRRKENESILFIHGIYNREDEEKFNKKDKPGHAEASEKESGQARAEAPEQNCITSCENNGTIYERLCLGIRYFEMIILQKDEARKEKKQELLCLCGDNCLYKITDILEEISVFFLKNKKEKVFLSFMQYETNAENGYGNTDQHRVEELIDVYMYLYLRKKLKQHRGDSNYQILYFYNERERIINLEQYNFDIDHFEIRNWIFNNMAFMFPSKKVHMGEENPDICNSNLHYLKKHWNVTSEEEKENIHIPCDNETIKKKKKKRDENLLHLSQQHNISLFRLNSMRDNENLNLSSKITIIRRLPNILLDKNHSGEIPLCKAGNSKSIPVNTIAHISEDGYSRNNTVRHYMKCKNDNCKNVTVHWMDAYDVNLNSRKKFIGSNNLSLTEYVIDVPKQGKIQNSPFVFSKNKLVYLHDWKKLYKNEYKKKYYKYAKDSKYYVVKVQNGEETEELNKQSMHTFLMHFLASEDVKMGSTWICILTPNCTIRDVFNTVKFNFHPPGVQ</sequence>
<evidence type="ECO:0000256" key="1">
    <source>
        <dbReference type="SAM" id="MobiDB-lite"/>
    </source>
</evidence>
<dbReference type="InterPro" id="IPR017946">
    <property type="entry name" value="PLC-like_Pdiesterase_TIM-brl"/>
</dbReference>
<organism evidence="2 3">
    <name type="scientific">Plasmodium gonderi</name>
    <dbReference type="NCBI Taxonomy" id="77519"/>
    <lineage>
        <taxon>Eukaryota</taxon>
        <taxon>Sar</taxon>
        <taxon>Alveolata</taxon>
        <taxon>Apicomplexa</taxon>
        <taxon>Aconoidasida</taxon>
        <taxon>Haemosporida</taxon>
        <taxon>Plasmodiidae</taxon>
        <taxon>Plasmodium</taxon>
        <taxon>Plasmodium (Plasmodium)</taxon>
    </lineage>
</organism>
<evidence type="ECO:0000313" key="2">
    <source>
        <dbReference type="EMBL" id="GAW82337.1"/>
    </source>
</evidence>
<feature type="compositionally biased region" description="Basic and acidic residues" evidence="1">
    <location>
        <begin position="27"/>
        <end position="46"/>
    </location>
</feature>
<dbReference type="GO" id="GO:0006629">
    <property type="term" value="P:lipid metabolic process"/>
    <property type="evidence" value="ECO:0007669"/>
    <property type="project" value="InterPro"/>
</dbReference>
<dbReference type="Gene3D" id="3.20.20.190">
    <property type="entry name" value="Phosphatidylinositol (PI) phosphodiesterase"/>
    <property type="match status" value="1"/>
</dbReference>
<dbReference type="RefSeq" id="XP_028544926.1">
    <property type="nucleotide sequence ID" value="XM_028689125.1"/>
</dbReference>
<dbReference type="OMA" id="NTYYVIK"/>
<dbReference type="SUPFAM" id="SSF51695">
    <property type="entry name" value="PLC-like phosphodiesterases"/>
    <property type="match status" value="1"/>
</dbReference>
<evidence type="ECO:0000313" key="3">
    <source>
        <dbReference type="Proteomes" id="UP000195521"/>
    </source>
</evidence>
<comment type="caution">
    <text evidence="2">The sequence shown here is derived from an EMBL/GenBank/DDBJ whole genome shotgun (WGS) entry which is preliminary data.</text>
</comment>
<proteinExistence type="predicted"/>
<feature type="region of interest" description="Disordered" evidence="1">
    <location>
        <begin position="27"/>
        <end position="51"/>
    </location>
</feature>
<dbReference type="Proteomes" id="UP000195521">
    <property type="component" value="Unassembled WGS sequence"/>
</dbReference>
<protein>
    <submittedName>
        <fullName evidence="2">Uncharacterized protein</fullName>
    </submittedName>
</protein>